<dbReference type="InterPro" id="IPR026960">
    <property type="entry name" value="RVT-Znf"/>
</dbReference>
<protein>
    <submittedName>
        <fullName evidence="2">Bet v I/Major latex protein</fullName>
    </submittedName>
</protein>
<dbReference type="GO" id="GO:0006952">
    <property type="term" value="P:defense response"/>
    <property type="evidence" value="ECO:0007669"/>
    <property type="project" value="InterPro"/>
</dbReference>
<dbReference type="Pfam" id="PF00407">
    <property type="entry name" value="Bet_v_1"/>
    <property type="match status" value="1"/>
</dbReference>
<dbReference type="PANTHER" id="PTHR31907">
    <property type="entry name" value="MLP-LIKE PROTEIN 423"/>
    <property type="match status" value="1"/>
</dbReference>
<evidence type="ECO:0000313" key="2">
    <source>
        <dbReference type="EMBL" id="KAG7593935.1"/>
    </source>
</evidence>
<evidence type="ECO:0000259" key="1">
    <source>
        <dbReference type="SMART" id="SM01037"/>
    </source>
</evidence>
<accession>A0A8T2C3R3</accession>
<reference evidence="2 3" key="1">
    <citation type="submission" date="2020-12" db="EMBL/GenBank/DDBJ databases">
        <title>Concerted genomic and epigenomic changes stabilize Arabidopsis allopolyploids.</title>
        <authorList>
            <person name="Chen Z."/>
        </authorList>
    </citation>
    <scope>NUCLEOTIDE SEQUENCE [LARGE SCALE GENOMIC DNA]</scope>
    <source>
        <strain evidence="2">Allo738</strain>
        <tissue evidence="2">Leaf</tissue>
    </source>
</reference>
<organism evidence="2 3">
    <name type="scientific">Arabidopsis thaliana x Arabidopsis arenosa</name>
    <dbReference type="NCBI Taxonomy" id="1240361"/>
    <lineage>
        <taxon>Eukaryota</taxon>
        <taxon>Viridiplantae</taxon>
        <taxon>Streptophyta</taxon>
        <taxon>Embryophyta</taxon>
        <taxon>Tracheophyta</taxon>
        <taxon>Spermatophyta</taxon>
        <taxon>Magnoliopsida</taxon>
        <taxon>eudicotyledons</taxon>
        <taxon>Gunneridae</taxon>
        <taxon>Pentapetalae</taxon>
        <taxon>rosids</taxon>
        <taxon>malvids</taxon>
        <taxon>Brassicales</taxon>
        <taxon>Brassicaceae</taxon>
        <taxon>Camelineae</taxon>
        <taxon>Arabidopsis</taxon>
    </lineage>
</organism>
<comment type="caution">
    <text evidence="2">The sequence shown here is derived from an EMBL/GenBank/DDBJ whole genome shotgun (WGS) entry which is preliminary data.</text>
</comment>
<keyword evidence="3" id="KW-1185">Reference proteome</keyword>
<dbReference type="Pfam" id="PF13966">
    <property type="entry name" value="zf-RVT"/>
    <property type="match status" value="1"/>
</dbReference>
<sequence length="417" mass="48611">MVEEEIEVDVDIKTTADKFHMFIRRSQHVPKATRYIKGCDLLEGEWGKVGSILLWKLVFDGEPRVSKDMIEVMDMEKNVIQLRVLEGPLMKEYKSFLKTMKVMNPKHGGPGSVVKWNMKYERINQKVDHPKRLLQFFVEVTKEIDQYLLKASFWFDFWTPLGPIIKLLGNTGPRDLTLPLTSKVAAACNSTGWSLPAPRSDAALSLHVHLTTQQLPSTNENDDYYCWETNGFSNTSFSSARTWDVLRPRHEEVTWVDPVWFKGAVPKHAFNMWVANLNRLPTRQRLASWGLNIPIDCCLCSAFEESRDHLFISCDFAAQIWTLVLSRIDHRRRSFCTWSELLSWTRLHSQEAPSILRKLVTQASVFHIWKQRNNALHNRLSISPQTIFRSIDREIKNTITSRRNRRPFNKLMALWLR</sequence>
<dbReference type="SMART" id="SM01037">
    <property type="entry name" value="Bet_v_1"/>
    <property type="match status" value="1"/>
</dbReference>
<name>A0A8T2C3R3_9BRAS</name>
<proteinExistence type="predicted"/>
<dbReference type="CDD" id="cd07816">
    <property type="entry name" value="Bet_v1-like"/>
    <property type="match status" value="1"/>
</dbReference>
<dbReference type="InterPro" id="IPR000916">
    <property type="entry name" value="Bet_v_I/MLP"/>
</dbReference>
<feature type="domain" description="Bet v I/Major latex protein" evidence="1">
    <location>
        <begin position="1"/>
        <end position="151"/>
    </location>
</feature>
<evidence type="ECO:0000313" key="3">
    <source>
        <dbReference type="Proteomes" id="UP000694240"/>
    </source>
</evidence>
<gene>
    <name evidence="2" type="ORF">ISN45_Aa01g027190</name>
</gene>
<dbReference type="InterPro" id="IPR051761">
    <property type="entry name" value="MLP-like_ligand-binding"/>
</dbReference>
<dbReference type="AlphaFoldDB" id="A0A8T2C3R3"/>
<dbReference type="Proteomes" id="UP000694240">
    <property type="component" value="Chromosome 6"/>
</dbReference>
<dbReference type="EMBL" id="JAEFBK010000006">
    <property type="protein sequence ID" value="KAG7593935.1"/>
    <property type="molecule type" value="Genomic_DNA"/>
</dbReference>